<reference evidence="1 3" key="2">
    <citation type="journal article" date="2016" name="Int. J. Syst. Evol. Microbiol.">
        <title>Pyrococcus kukulkanii sp. nov., a hyperthermophilic, piezophilic archaeon isolated from a deep-sea hydrothermal vent.</title>
        <authorList>
            <person name="Callac N."/>
            <person name="Oger P."/>
            <person name="Lesongeur F."/>
            <person name="Rattray J.E."/>
            <person name="Vannier P."/>
            <person name="Michoud G."/>
            <person name="Beauverger M."/>
            <person name="Gayet N."/>
            <person name="Rouxel O."/>
            <person name="Jebbar M."/>
            <person name="Godfroy A."/>
        </authorList>
    </citation>
    <scope>NUCLEOTIDE SEQUENCE [LARGE SCALE GENOMIC DNA]</scope>
    <source>
        <strain evidence="1 3">NCB100</strain>
    </source>
</reference>
<dbReference type="OrthoDB" id="70011at2157"/>
<accession>A0A127B6X6</accession>
<dbReference type="GeneID" id="28490265"/>
<evidence type="ECO:0000313" key="2">
    <source>
        <dbReference type="EMBL" id="MFA4803981.1"/>
    </source>
</evidence>
<evidence type="ECO:0000313" key="3">
    <source>
        <dbReference type="Proteomes" id="UP000070587"/>
    </source>
</evidence>
<dbReference type="Proteomes" id="UP001571980">
    <property type="component" value="Unassembled WGS sequence"/>
</dbReference>
<dbReference type="KEGG" id="pyc:TQ32_00505"/>
<name>A0A127B6X6_9EURY</name>
<dbReference type="InterPro" id="IPR045864">
    <property type="entry name" value="aa-tRNA-synth_II/BPL/LPL"/>
</dbReference>
<reference evidence="3" key="1">
    <citation type="submission" date="2015-02" db="EMBL/GenBank/DDBJ databases">
        <title>Pyrococcus kukulkanii sp. nov., a novel hyperthermophilic archaeon isolated from a deep-sea hydrothermal vent at the Guaymas Basin.</title>
        <authorList>
            <person name="Oger P.M."/>
            <person name="Callac N."/>
            <person name="Jebbar M."/>
            <person name="Godfroy A."/>
        </authorList>
    </citation>
    <scope>NUCLEOTIDE SEQUENCE [LARGE SCALE GENOMIC DNA]</scope>
    <source>
        <strain evidence="3">NCB100</strain>
    </source>
</reference>
<dbReference type="PIRSF" id="PIRSF006503">
    <property type="entry name" value="UCP006503"/>
    <property type="match status" value="1"/>
</dbReference>
<reference evidence="2 4" key="3">
    <citation type="submission" date="2023-03" db="EMBL/GenBank/DDBJ databases">
        <title>Speciation in Pyrococcus: adaptation to high temperature as a mechanism.</title>
        <authorList>
            <person name="Gu J."/>
        </authorList>
    </citation>
    <scope>NUCLEOTIDE SEQUENCE [LARGE SCALE GENOMIC DNA]</scope>
    <source>
        <strain evidence="2 4">LMOA34</strain>
    </source>
</reference>
<dbReference type="EMBL" id="CP010835">
    <property type="protein sequence ID" value="AMM53140.1"/>
    <property type="molecule type" value="Genomic_DNA"/>
</dbReference>
<dbReference type="EMBL" id="JARRIG010000002">
    <property type="protein sequence ID" value="MFA4803981.1"/>
    <property type="molecule type" value="Genomic_DNA"/>
</dbReference>
<gene>
    <name evidence="2" type="ORF">P8X34_04365</name>
    <name evidence="1" type="ORF">TQ32_00505</name>
</gene>
<evidence type="ECO:0000313" key="4">
    <source>
        <dbReference type="Proteomes" id="UP001571980"/>
    </source>
</evidence>
<organism evidence="1 3">
    <name type="scientific">Pyrococcus kukulkanii</name>
    <dbReference type="NCBI Taxonomy" id="1609559"/>
    <lineage>
        <taxon>Archaea</taxon>
        <taxon>Methanobacteriati</taxon>
        <taxon>Methanobacteriota</taxon>
        <taxon>Thermococci</taxon>
        <taxon>Thermococcales</taxon>
        <taxon>Thermococcaceae</taxon>
        <taxon>Pyrococcus</taxon>
    </lineage>
</organism>
<dbReference type="STRING" id="1609559.TQ32_00505"/>
<sequence>MELLVIKDRKINYDGSAIRSHWAYRNFGVLGDSLVVFRGRCEVKVEEMVDIEDLRQRKEIKSDDMVHYIVEVFWHPDVLLASALQKLFIARLCELLSERGVKVERKGDDIYVGDRKLSISIATISPVSIKIHIGINVTSRGVPQDVKAIGLQELGIDPEEFMEESGRVLVEEFLKVRKDSMKVRWVS</sequence>
<dbReference type="AlphaFoldDB" id="A0A127B6X6"/>
<keyword evidence="4" id="KW-1185">Reference proteome</keyword>
<dbReference type="RefSeq" id="WP_068320001.1">
    <property type="nucleotide sequence ID" value="NZ_CP010835.1"/>
</dbReference>
<dbReference type="Proteomes" id="UP000070587">
    <property type="component" value="Chromosome"/>
</dbReference>
<protein>
    <submittedName>
        <fullName evidence="2">DUF366 family protein</fullName>
    </submittedName>
</protein>
<dbReference type="Pfam" id="PF04017">
    <property type="entry name" value="DUF366"/>
    <property type="match status" value="1"/>
</dbReference>
<proteinExistence type="predicted"/>
<dbReference type="Gene3D" id="3.30.930.10">
    <property type="entry name" value="Bira Bifunctional Protein, Domain 2"/>
    <property type="match status" value="1"/>
</dbReference>
<dbReference type="InterPro" id="IPR007162">
    <property type="entry name" value="DUF366"/>
</dbReference>
<dbReference type="PATRIC" id="fig|1609559.3.peg.104"/>
<dbReference type="SUPFAM" id="SSF55681">
    <property type="entry name" value="Class II aaRS and biotin synthetases"/>
    <property type="match status" value="1"/>
</dbReference>
<evidence type="ECO:0000313" key="1">
    <source>
        <dbReference type="EMBL" id="AMM53140.1"/>
    </source>
</evidence>